<dbReference type="InterPro" id="IPR011004">
    <property type="entry name" value="Trimer_LpxA-like_sf"/>
</dbReference>
<dbReference type="Pfam" id="PF00132">
    <property type="entry name" value="Hexapep"/>
    <property type="match status" value="2"/>
</dbReference>
<evidence type="ECO:0000313" key="2">
    <source>
        <dbReference type="EMBL" id="MBF9222162.1"/>
    </source>
</evidence>
<name>A0ABS0I5D0_9BACT</name>
<dbReference type="CDD" id="cd03358">
    <property type="entry name" value="LbH_WxcM_N_like"/>
    <property type="match status" value="1"/>
</dbReference>
<reference evidence="2 3" key="1">
    <citation type="submission" date="2020-11" db="EMBL/GenBank/DDBJ databases">
        <authorList>
            <person name="Kim M.K."/>
        </authorList>
    </citation>
    <scope>NUCLEOTIDE SEQUENCE [LARGE SCALE GENOMIC DNA]</scope>
    <source>
        <strain evidence="2 3">BT662</strain>
    </source>
</reference>
<dbReference type="EMBL" id="JADQDM010000006">
    <property type="protein sequence ID" value="MBF9222162.1"/>
    <property type="molecule type" value="Genomic_DNA"/>
</dbReference>
<dbReference type="RefSeq" id="WP_196293610.1">
    <property type="nucleotide sequence ID" value="NZ_JADQDM010000006.1"/>
</dbReference>
<accession>A0ABS0I5D0</accession>
<dbReference type="PANTHER" id="PTHR43300:SF4">
    <property type="entry name" value="ACYL-[ACYL-CARRIER-PROTEIN]--UDP-N-ACETYLGLUCOSAMINE O-ACYLTRANSFERASE"/>
    <property type="match status" value="1"/>
</dbReference>
<evidence type="ECO:0000256" key="1">
    <source>
        <dbReference type="ARBA" id="ARBA00007274"/>
    </source>
</evidence>
<sequence length="204" mass="21565">MPDSTPTDRPYYCHPQALVESTAIGAGTRVWAFAHVLPGATIGTGCNICDHCFVENKVTIGNDVTLKCGVYLWDGIVLENNVFVGPNVVFTNDVRPRSKNAAYALLPTVVQHGASLGANSTILAGITIGRYALTGIGAVVTRDVPAYALVYGNPARQHGWVDEQGDKLLPVPNQPGHWHAAATGARYHETPAGLEPVANTVAAI</sequence>
<comment type="caution">
    <text evidence="2">The sequence shown here is derived from an EMBL/GenBank/DDBJ whole genome shotgun (WGS) entry which is preliminary data.</text>
</comment>
<organism evidence="2 3">
    <name type="scientific">Hymenobacter ruricola</name>
    <dbReference type="NCBI Taxonomy" id="2791023"/>
    <lineage>
        <taxon>Bacteria</taxon>
        <taxon>Pseudomonadati</taxon>
        <taxon>Bacteroidota</taxon>
        <taxon>Cytophagia</taxon>
        <taxon>Cytophagales</taxon>
        <taxon>Hymenobacteraceae</taxon>
        <taxon>Hymenobacter</taxon>
    </lineage>
</organism>
<dbReference type="InterPro" id="IPR050179">
    <property type="entry name" value="Trans_hexapeptide_repeat"/>
</dbReference>
<dbReference type="SUPFAM" id="SSF51161">
    <property type="entry name" value="Trimeric LpxA-like enzymes"/>
    <property type="match status" value="1"/>
</dbReference>
<gene>
    <name evidence="2" type="ORF">I2H31_13720</name>
</gene>
<evidence type="ECO:0000313" key="3">
    <source>
        <dbReference type="Proteomes" id="UP000618931"/>
    </source>
</evidence>
<dbReference type="Proteomes" id="UP000618931">
    <property type="component" value="Unassembled WGS sequence"/>
</dbReference>
<comment type="similarity">
    <text evidence="1">Belongs to the transferase hexapeptide repeat family.</text>
</comment>
<dbReference type="PANTHER" id="PTHR43300">
    <property type="entry name" value="ACETYLTRANSFERASE"/>
    <property type="match status" value="1"/>
</dbReference>
<protein>
    <submittedName>
        <fullName evidence="2">N-acetyltransferase</fullName>
    </submittedName>
</protein>
<keyword evidence="3" id="KW-1185">Reference proteome</keyword>
<proteinExistence type="inferred from homology"/>
<dbReference type="InterPro" id="IPR001451">
    <property type="entry name" value="Hexapep"/>
</dbReference>
<dbReference type="Gene3D" id="2.160.10.10">
    <property type="entry name" value="Hexapeptide repeat proteins"/>
    <property type="match status" value="1"/>
</dbReference>